<reference evidence="3 4" key="1">
    <citation type="submission" date="2017-01" db="EMBL/GenBank/DDBJ databases">
        <title>First insights into the biology of 'candidatus Vampirococcus archaeovorus'.</title>
        <authorList>
            <person name="Kizina J."/>
            <person name="Jordan S."/>
            <person name="Stueber K."/>
            <person name="Reinhardt R."/>
            <person name="Harder J."/>
        </authorList>
    </citation>
    <scope>NUCLEOTIDE SEQUENCE [LARGE SCALE GENOMIC DNA]</scope>
    <source>
        <strain evidence="3 4">LiM</strain>
    </source>
</reference>
<dbReference type="InterPro" id="IPR025388">
    <property type="entry name" value="Alginate_export_dom"/>
</dbReference>
<evidence type="ECO:0000256" key="1">
    <source>
        <dbReference type="SAM" id="SignalP"/>
    </source>
</evidence>
<dbReference type="EMBL" id="CP019384">
    <property type="protein sequence ID" value="QAT17045.1"/>
    <property type="molecule type" value="Genomic_DNA"/>
</dbReference>
<dbReference type="OrthoDB" id="311329at2"/>
<dbReference type="Pfam" id="PF13372">
    <property type="entry name" value="Alginate_exp"/>
    <property type="match status" value="2"/>
</dbReference>
<evidence type="ECO:0000313" key="3">
    <source>
        <dbReference type="EMBL" id="QAT17045.1"/>
    </source>
</evidence>
<dbReference type="RefSeq" id="WP_128699686.1">
    <property type="nucleotide sequence ID" value="NZ_CP019384.1"/>
</dbReference>
<dbReference type="Gene3D" id="2.40.160.100">
    <property type="match status" value="1"/>
</dbReference>
<keyword evidence="1" id="KW-0732">Signal</keyword>
<sequence length="480" mass="52744">MSKRLVVLFCALFVFAAAVPAFAAVQNIKVSGDILARYIGRNDFDLTKGDGTSNEDRISVFNSVVRLRVDADLTDNVAATIRLINERNWNQVGSSNSNATDIDLDLAYVTLKEFLYSPLTLTVGRQELHFGNDMIIGDGVGNPDSNAVSGGIGTNQTTNYNEAAGYGSVNGDLAYRKAFDAIRATLNYDPLVIDVVYAVIDHATVTGANSNDWINLYGINAAYQFSDKWNTLAEGYFWSKDNSSEKHTGVDKLDSVQTIGGRVSTMPTSKLNLQQEMAYQFGKKLSPAGTSTVERDRSAWASQSVVMYTPGWKYTPSFGLIYSYFSGDADRNSGSNPNSDKNYHAWDPMFENQTNGHIINALFPQSNAHNIDLMGKFSPIEDVWLQLDYVYLLMAKAPSRSGVLNMNDYDGNGYYFNAGKKELGQEIDVNLVYNYTEDVQLGLLCGWFFPGKAIASENVTTGYKQGETAAEAIASCKVSF</sequence>
<name>A0A410P4B4_VELA1</name>
<keyword evidence="4" id="KW-1185">Reference proteome</keyword>
<evidence type="ECO:0000313" key="4">
    <source>
        <dbReference type="Proteomes" id="UP000287243"/>
    </source>
</evidence>
<evidence type="ECO:0000259" key="2">
    <source>
        <dbReference type="Pfam" id="PF13372"/>
    </source>
</evidence>
<feature type="domain" description="Alginate export" evidence="2">
    <location>
        <begin position="176"/>
        <end position="458"/>
    </location>
</feature>
<organism evidence="3 4">
    <name type="scientific">Velamenicoccus archaeovorus</name>
    <dbReference type="NCBI Taxonomy" id="1930593"/>
    <lineage>
        <taxon>Bacteria</taxon>
        <taxon>Pseudomonadati</taxon>
        <taxon>Candidatus Omnitrophota</taxon>
        <taxon>Candidatus Velamenicoccus</taxon>
    </lineage>
</organism>
<protein>
    <submittedName>
        <fullName evidence="3">18-strand beta-barrel outer membrane pore</fullName>
    </submittedName>
</protein>
<accession>A0A410P4B4</accession>
<feature type="signal peptide" evidence="1">
    <location>
        <begin position="1"/>
        <end position="23"/>
    </location>
</feature>
<dbReference type="KEGG" id="vai:BU251_04490"/>
<dbReference type="Proteomes" id="UP000287243">
    <property type="component" value="Chromosome"/>
</dbReference>
<feature type="chain" id="PRO_5019137462" evidence="1">
    <location>
        <begin position="24"/>
        <end position="480"/>
    </location>
</feature>
<dbReference type="InterPro" id="IPR053728">
    <property type="entry name" value="Alginate_Permeability_Chnl"/>
</dbReference>
<feature type="domain" description="Alginate export" evidence="2">
    <location>
        <begin position="30"/>
        <end position="137"/>
    </location>
</feature>
<gene>
    <name evidence="3" type="ORF">BU251_04490</name>
</gene>
<dbReference type="AlphaFoldDB" id="A0A410P4B4"/>
<proteinExistence type="predicted"/>
<dbReference type="SUPFAM" id="SSF56935">
    <property type="entry name" value="Porins"/>
    <property type="match status" value="1"/>
</dbReference>